<organism evidence="1">
    <name type="scientific">Solanum chacoense</name>
    <name type="common">Chaco potato</name>
    <dbReference type="NCBI Taxonomy" id="4108"/>
    <lineage>
        <taxon>Eukaryota</taxon>
        <taxon>Viridiplantae</taxon>
        <taxon>Streptophyta</taxon>
        <taxon>Embryophyta</taxon>
        <taxon>Tracheophyta</taxon>
        <taxon>Spermatophyta</taxon>
        <taxon>Magnoliopsida</taxon>
        <taxon>eudicotyledons</taxon>
        <taxon>Gunneridae</taxon>
        <taxon>Pentapetalae</taxon>
        <taxon>asterids</taxon>
        <taxon>lamiids</taxon>
        <taxon>Solanales</taxon>
        <taxon>Solanaceae</taxon>
        <taxon>Solanoideae</taxon>
        <taxon>Solaneae</taxon>
        <taxon>Solanum</taxon>
    </lineage>
</organism>
<dbReference type="AlphaFoldDB" id="A0A0V0GVR8"/>
<evidence type="ECO:0000313" key="1">
    <source>
        <dbReference type="EMBL" id="JAP11307.1"/>
    </source>
</evidence>
<sequence>MDSLSQLNEFPSGVYVGSLLRVDSEAIMKRVSEYEFSFSYLEDIWIRKNPKFSVFTTPKFTPISALLIHMSSK</sequence>
<proteinExistence type="predicted"/>
<protein>
    <submittedName>
        <fullName evidence="1">Putative ovule protein</fullName>
    </submittedName>
</protein>
<reference evidence="1" key="1">
    <citation type="submission" date="2015-12" db="EMBL/GenBank/DDBJ databases">
        <title>Gene expression during late stages of embryo sac development: a critical building block for successful pollen-pistil interactions.</title>
        <authorList>
            <person name="Liu Y."/>
            <person name="Joly V."/>
            <person name="Sabar M."/>
            <person name="Matton D.P."/>
        </authorList>
    </citation>
    <scope>NUCLEOTIDE SEQUENCE</scope>
</reference>
<dbReference type="EMBL" id="GEDG01031562">
    <property type="protein sequence ID" value="JAP11307.1"/>
    <property type="molecule type" value="Transcribed_RNA"/>
</dbReference>
<accession>A0A0V0GVR8</accession>
<name>A0A0V0GVR8_SOLCH</name>